<evidence type="ECO:0000313" key="2">
    <source>
        <dbReference type="EMBL" id="KAG6464576.1"/>
    </source>
</evidence>
<reference evidence="2" key="1">
    <citation type="journal article" date="2016" name="Insect Biochem. Mol. Biol.">
        <title>Multifaceted biological insights from a draft genome sequence of the tobacco hornworm moth, Manduca sexta.</title>
        <authorList>
            <person name="Kanost M.R."/>
            <person name="Arrese E.L."/>
            <person name="Cao X."/>
            <person name="Chen Y.R."/>
            <person name="Chellapilla S."/>
            <person name="Goldsmith M.R."/>
            <person name="Grosse-Wilde E."/>
            <person name="Heckel D.G."/>
            <person name="Herndon N."/>
            <person name="Jiang H."/>
            <person name="Papanicolaou A."/>
            <person name="Qu J."/>
            <person name="Soulages J.L."/>
            <person name="Vogel H."/>
            <person name="Walters J."/>
            <person name="Waterhouse R.M."/>
            <person name="Ahn S.J."/>
            <person name="Almeida F.C."/>
            <person name="An C."/>
            <person name="Aqrawi P."/>
            <person name="Bretschneider A."/>
            <person name="Bryant W.B."/>
            <person name="Bucks S."/>
            <person name="Chao H."/>
            <person name="Chevignon G."/>
            <person name="Christen J.M."/>
            <person name="Clarke D.F."/>
            <person name="Dittmer N.T."/>
            <person name="Ferguson L.C.F."/>
            <person name="Garavelou S."/>
            <person name="Gordon K.H.J."/>
            <person name="Gunaratna R.T."/>
            <person name="Han Y."/>
            <person name="Hauser F."/>
            <person name="He Y."/>
            <person name="Heidel-Fischer H."/>
            <person name="Hirsh A."/>
            <person name="Hu Y."/>
            <person name="Jiang H."/>
            <person name="Kalra D."/>
            <person name="Klinner C."/>
            <person name="Konig C."/>
            <person name="Kovar C."/>
            <person name="Kroll A.R."/>
            <person name="Kuwar S.S."/>
            <person name="Lee S.L."/>
            <person name="Lehman R."/>
            <person name="Li K."/>
            <person name="Li Z."/>
            <person name="Liang H."/>
            <person name="Lovelace S."/>
            <person name="Lu Z."/>
            <person name="Mansfield J.H."/>
            <person name="McCulloch K.J."/>
            <person name="Mathew T."/>
            <person name="Morton B."/>
            <person name="Muzny D.M."/>
            <person name="Neunemann D."/>
            <person name="Ongeri F."/>
            <person name="Pauchet Y."/>
            <person name="Pu L.L."/>
            <person name="Pyrousis I."/>
            <person name="Rao X.J."/>
            <person name="Redding A."/>
            <person name="Roesel C."/>
            <person name="Sanchez-Gracia A."/>
            <person name="Schaack S."/>
            <person name="Shukla A."/>
            <person name="Tetreau G."/>
            <person name="Wang Y."/>
            <person name="Xiong G.H."/>
            <person name="Traut W."/>
            <person name="Walsh T.K."/>
            <person name="Worley K.C."/>
            <person name="Wu D."/>
            <person name="Wu W."/>
            <person name="Wu Y.Q."/>
            <person name="Zhang X."/>
            <person name="Zou Z."/>
            <person name="Zucker H."/>
            <person name="Briscoe A.D."/>
            <person name="Burmester T."/>
            <person name="Clem R.J."/>
            <person name="Feyereisen R."/>
            <person name="Grimmelikhuijzen C.J.P."/>
            <person name="Hamodrakas S.J."/>
            <person name="Hansson B.S."/>
            <person name="Huguet E."/>
            <person name="Jermiin L.S."/>
            <person name="Lan Q."/>
            <person name="Lehman H.K."/>
            <person name="Lorenzen M."/>
            <person name="Merzendorfer H."/>
            <person name="Michalopoulos I."/>
            <person name="Morton D.B."/>
            <person name="Muthukrishnan S."/>
            <person name="Oakeshott J.G."/>
            <person name="Palmer W."/>
            <person name="Park Y."/>
            <person name="Passarelli A.L."/>
            <person name="Rozas J."/>
            <person name="Schwartz L.M."/>
            <person name="Smith W."/>
            <person name="Southgate A."/>
            <person name="Vilcinskas A."/>
            <person name="Vogt R."/>
            <person name="Wang P."/>
            <person name="Werren J."/>
            <person name="Yu X.Q."/>
            <person name="Zhou J.J."/>
            <person name="Brown S.J."/>
            <person name="Scherer S.E."/>
            <person name="Richards S."/>
            <person name="Blissard G.W."/>
        </authorList>
    </citation>
    <scope>NUCLEOTIDE SEQUENCE</scope>
</reference>
<keyword evidence="3" id="KW-1185">Reference proteome</keyword>
<protein>
    <submittedName>
        <fullName evidence="2">Uncharacterized protein</fullName>
    </submittedName>
</protein>
<proteinExistence type="predicted"/>
<dbReference type="Proteomes" id="UP000791440">
    <property type="component" value="Unassembled WGS sequence"/>
</dbReference>
<evidence type="ECO:0000313" key="3">
    <source>
        <dbReference type="Proteomes" id="UP000791440"/>
    </source>
</evidence>
<evidence type="ECO:0000256" key="1">
    <source>
        <dbReference type="SAM" id="MobiDB-lite"/>
    </source>
</evidence>
<organism evidence="2 3">
    <name type="scientific">Manduca sexta</name>
    <name type="common">Tobacco hawkmoth</name>
    <name type="synonym">Tobacco hornworm</name>
    <dbReference type="NCBI Taxonomy" id="7130"/>
    <lineage>
        <taxon>Eukaryota</taxon>
        <taxon>Metazoa</taxon>
        <taxon>Ecdysozoa</taxon>
        <taxon>Arthropoda</taxon>
        <taxon>Hexapoda</taxon>
        <taxon>Insecta</taxon>
        <taxon>Pterygota</taxon>
        <taxon>Neoptera</taxon>
        <taxon>Endopterygota</taxon>
        <taxon>Lepidoptera</taxon>
        <taxon>Glossata</taxon>
        <taxon>Ditrysia</taxon>
        <taxon>Bombycoidea</taxon>
        <taxon>Sphingidae</taxon>
        <taxon>Sphinginae</taxon>
        <taxon>Sphingini</taxon>
        <taxon>Manduca</taxon>
    </lineage>
</organism>
<accession>A0A921ZW35</accession>
<dbReference type="EMBL" id="JH669205">
    <property type="protein sequence ID" value="KAG6464576.1"/>
    <property type="molecule type" value="Genomic_DNA"/>
</dbReference>
<name>A0A921ZW35_MANSE</name>
<comment type="caution">
    <text evidence="2">The sequence shown here is derived from an EMBL/GenBank/DDBJ whole genome shotgun (WGS) entry which is preliminary data.</text>
</comment>
<reference evidence="2" key="2">
    <citation type="submission" date="2020-12" db="EMBL/GenBank/DDBJ databases">
        <authorList>
            <person name="Kanost M."/>
        </authorList>
    </citation>
    <scope>NUCLEOTIDE SEQUENCE</scope>
</reference>
<sequence length="257" mass="29205">MGVLLSVVISYAGVHEAIECVRHIISGVIPDTQPDFQDLVEYYTSLLRKSANQSRDWIGESQGYLCLTEDKNGKLRSAAVKYYNDSARSDSTALLFSTKISSFGQESFEENTISNGGYGADRYSPTKTKTIVSNTSESFSIRHRSPVTSSIERTEEKEKLSWLYQPQIPTPQTPEIHFQSYDDDKPTAYSEEFLRSRSRERKSEHWSVEASVDSSVDDADLRQRSLDKPKLDSLEEPKEKEVIEEEEEVDFWGSMAD</sequence>
<feature type="compositionally biased region" description="Basic and acidic residues" evidence="1">
    <location>
        <begin position="219"/>
        <end position="241"/>
    </location>
</feature>
<gene>
    <name evidence="2" type="ORF">O3G_MSEX014613</name>
</gene>
<dbReference type="AlphaFoldDB" id="A0A921ZW35"/>
<feature type="region of interest" description="Disordered" evidence="1">
    <location>
        <begin position="204"/>
        <end position="257"/>
    </location>
</feature>